<dbReference type="InterPro" id="IPR000468">
    <property type="entry name" value="Barstar"/>
</dbReference>
<accession>A0A5N8VDT5</accession>
<dbReference type="SUPFAM" id="SSF52038">
    <property type="entry name" value="Barstar-related"/>
    <property type="match status" value="1"/>
</dbReference>
<organism evidence="3 4">
    <name type="scientific">Streptomyces adustus</name>
    <dbReference type="NCBI Taxonomy" id="1609272"/>
    <lineage>
        <taxon>Bacteria</taxon>
        <taxon>Bacillati</taxon>
        <taxon>Actinomycetota</taxon>
        <taxon>Actinomycetes</taxon>
        <taxon>Kitasatosporales</taxon>
        <taxon>Streptomycetaceae</taxon>
        <taxon>Streptomyces</taxon>
    </lineage>
</organism>
<dbReference type="EMBL" id="VJZD01000074">
    <property type="protein sequence ID" value="MPY33403.1"/>
    <property type="molecule type" value="Genomic_DNA"/>
</dbReference>
<comment type="caution">
    <text evidence="3">The sequence shown here is derived from an EMBL/GenBank/DDBJ whole genome shotgun (WGS) entry which is preliminary data.</text>
</comment>
<protein>
    <recommendedName>
        <fullName evidence="2">Barstar (barnase inhibitor) domain-containing protein</fullName>
    </recommendedName>
</protein>
<dbReference type="OrthoDB" id="5184890at2"/>
<evidence type="ECO:0000256" key="1">
    <source>
        <dbReference type="ARBA" id="ARBA00006845"/>
    </source>
</evidence>
<feature type="domain" description="Barstar (barnase inhibitor)" evidence="2">
    <location>
        <begin position="10"/>
        <end position="79"/>
    </location>
</feature>
<keyword evidence="4" id="KW-1185">Reference proteome</keyword>
<comment type="similarity">
    <text evidence="1">Belongs to the barstar family.</text>
</comment>
<dbReference type="InterPro" id="IPR035905">
    <property type="entry name" value="Barstar-like_sf"/>
</dbReference>
<evidence type="ECO:0000313" key="4">
    <source>
        <dbReference type="Proteomes" id="UP000325849"/>
    </source>
</evidence>
<gene>
    <name evidence="3" type="ORF">FNH09_19695</name>
</gene>
<proteinExistence type="inferred from homology"/>
<dbReference type="Pfam" id="PF01337">
    <property type="entry name" value="Barstar"/>
    <property type="match status" value="1"/>
</dbReference>
<name>A0A5N8VDT5_9ACTN</name>
<dbReference type="Gene3D" id="3.30.370.10">
    <property type="entry name" value="Barstar-like"/>
    <property type="match status" value="1"/>
</dbReference>
<dbReference type="Proteomes" id="UP000325849">
    <property type="component" value="Unassembled WGS sequence"/>
</dbReference>
<dbReference type="AlphaFoldDB" id="A0A5N8VDT5"/>
<dbReference type="RefSeq" id="WP_152889791.1">
    <property type="nucleotide sequence ID" value="NZ_VJZD01000074.1"/>
</dbReference>
<sequence>MTKKTQSQLVVDLQGQSIETLDDFWDAVTGACGLPQWFGRNTEAWRDTIQARGICEVIDHHDVLVVHVDQHGLFAAGNREARALRSAFAGRQSRLVVHELS</sequence>
<evidence type="ECO:0000313" key="3">
    <source>
        <dbReference type="EMBL" id="MPY33403.1"/>
    </source>
</evidence>
<evidence type="ECO:0000259" key="2">
    <source>
        <dbReference type="Pfam" id="PF01337"/>
    </source>
</evidence>
<reference evidence="3 4" key="1">
    <citation type="submission" date="2019-07" db="EMBL/GenBank/DDBJ databases">
        <title>New species of Amycolatopsis and Streptomyces.</title>
        <authorList>
            <person name="Duangmal K."/>
            <person name="Teo W.F.A."/>
            <person name="Lipun K."/>
        </authorList>
    </citation>
    <scope>NUCLEOTIDE SEQUENCE [LARGE SCALE GENOMIC DNA]</scope>
    <source>
        <strain evidence="3 4">NBRC 109810</strain>
    </source>
</reference>